<keyword evidence="2" id="KW-1185">Reference proteome</keyword>
<protein>
    <submittedName>
        <fullName evidence="1">Uncharacterized protein</fullName>
    </submittedName>
</protein>
<dbReference type="Proteomes" id="UP000032452">
    <property type="component" value="Unassembled WGS sequence"/>
</dbReference>
<proteinExistence type="predicted"/>
<organism evidence="1 2">
    <name type="scientific">Aliterella atlantica CENA595</name>
    <dbReference type="NCBI Taxonomy" id="1618023"/>
    <lineage>
        <taxon>Bacteria</taxon>
        <taxon>Bacillati</taxon>
        <taxon>Cyanobacteriota</taxon>
        <taxon>Cyanophyceae</taxon>
        <taxon>Chroococcidiopsidales</taxon>
        <taxon>Aliterellaceae</taxon>
        <taxon>Aliterella</taxon>
    </lineage>
</organism>
<name>A0A0D8ZMF8_9CYAN</name>
<sequence length="59" mass="6900">MNEPQMTPEQEALLDEAFKYSQLAEQKARELWEWGEAFAAKWEKRLQDAEVAAKSEVKD</sequence>
<reference evidence="1 2" key="1">
    <citation type="submission" date="2015-02" db="EMBL/GenBank/DDBJ databases">
        <title>Draft genome of a novel marine cyanobacterium (Chroococcales) isolated from South Atlantic Ocean.</title>
        <authorList>
            <person name="Rigonato J."/>
            <person name="Alvarenga D.O."/>
            <person name="Branco L.H."/>
            <person name="Varani A.M."/>
            <person name="Brandini F.P."/>
            <person name="Fiore M.F."/>
        </authorList>
    </citation>
    <scope>NUCLEOTIDE SEQUENCE [LARGE SCALE GENOMIC DNA]</scope>
    <source>
        <strain evidence="1 2">CENA595</strain>
    </source>
</reference>
<evidence type="ECO:0000313" key="2">
    <source>
        <dbReference type="Proteomes" id="UP000032452"/>
    </source>
</evidence>
<evidence type="ECO:0000313" key="1">
    <source>
        <dbReference type="EMBL" id="KJH69925.1"/>
    </source>
</evidence>
<dbReference type="EMBL" id="JYON01000031">
    <property type="protein sequence ID" value="KJH69925.1"/>
    <property type="molecule type" value="Genomic_DNA"/>
</dbReference>
<comment type="caution">
    <text evidence="1">The sequence shown here is derived from an EMBL/GenBank/DDBJ whole genome shotgun (WGS) entry which is preliminary data.</text>
</comment>
<dbReference type="RefSeq" id="WP_045056663.1">
    <property type="nucleotide sequence ID" value="NZ_CAWMDP010000028.1"/>
</dbReference>
<gene>
    <name evidence="1" type="ORF">UH38_21080</name>
</gene>
<dbReference type="AlphaFoldDB" id="A0A0D8ZMF8"/>
<accession>A0A0D8ZMF8</accession>
<dbReference type="OrthoDB" id="9947353at2"/>